<reference evidence="3 4" key="1">
    <citation type="submission" date="2023-08" db="EMBL/GenBank/DDBJ databases">
        <authorList>
            <person name="Folkvardsen B D."/>
            <person name="Norman A."/>
        </authorList>
    </citation>
    <scope>NUCLEOTIDE SEQUENCE [LARGE SCALE GENOMIC DNA]</scope>
    <source>
        <strain evidence="3 4">Mu0083</strain>
    </source>
</reference>
<protein>
    <submittedName>
        <fullName evidence="3">Uncharacterized protein</fullName>
    </submittedName>
</protein>
<organism evidence="3 4">
    <name type="scientific">[Mycobacterium] kokjensenii</name>
    <dbReference type="NCBI Taxonomy" id="3064287"/>
    <lineage>
        <taxon>Bacteria</taxon>
        <taxon>Bacillati</taxon>
        <taxon>Actinomycetota</taxon>
        <taxon>Actinomycetes</taxon>
        <taxon>Mycobacteriales</taxon>
        <taxon>Mycobacteriaceae</taxon>
        <taxon>Mycolicibacter</taxon>
    </lineage>
</organism>
<evidence type="ECO:0000256" key="2">
    <source>
        <dbReference type="SAM" id="SignalP"/>
    </source>
</evidence>
<feature type="chain" id="PRO_5047277301" evidence="2">
    <location>
        <begin position="33"/>
        <end position="93"/>
    </location>
</feature>
<sequence length="93" mass="9773">MTGLRRRRRVRHAIIWAAVATGILGSHGTAGAVPHPPPRTPALVDRGDDCGPWVSPNIGNPLGVLVGEAVHRAVCDAVRQQPPEPPAGREDAP</sequence>
<evidence type="ECO:0000313" key="4">
    <source>
        <dbReference type="Proteomes" id="UP001190336"/>
    </source>
</evidence>
<keyword evidence="4" id="KW-1185">Reference proteome</keyword>
<keyword evidence="2" id="KW-0732">Signal</keyword>
<dbReference type="RefSeq" id="WP_308473054.1">
    <property type="nucleotide sequence ID" value="NZ_OY726394.1"/>
</dbReference>
<accession>A0ABM9LIQ7</accession>
<evidence type="ECO:0000256" key="1">
    <source>
        <dbReference type="SAM" id="MobiDB-lite"/>
    </source>
</evidence>
<proteinExistence type="predicted"/>
<dbReference type="Proteomes" id="UP001190336">
    <property type="component" value="Chromosome"/>
</dbReference>
<feature type="signal peptide" evidence="2">
    <location>
        <begin position="1"/>
        <end position="32"/>
    </location>
</feature>
<evidence type="ECO:0000313" key="3">
    <source>
        <dbReference type="EMBL" id="CAJ1499727.1"/>
    </source>
</evidence>
<name>A0ABM9LIQ7_9MYCO</name>
<dbReference type="EMBL" id="OY726394">
    <property type="protein sequence ID" value="CAJ1499727.1"/>
    <property type="molecule type" value="Genomic_DNA"/>
</dbReference>
<gene>
    <name evidence="3" type="ORF">MU0083_002254</name>
</gene>
<feature type="region of interest" description="Disordered" evidence="1">
    <location>
        <begin position="26"/>
        <end position="48"/>
    </location>
</feature>